<evidence type="ECO:0000256" key="2">
    <source>
        <dbReference type="ARBA" id="ARBA00023125"/>
    </source>
</evidence>
<dbReference type="InterPro" id="IPR020449">
    <property type="entry name" value="Tscrpt_reg_AraC-type_HTH"/>
</dbReference>
<dbReference type="GO" id="GO:0005829">
    <property type="term" value="C:cytosol"/>
    <property type="evidence" value="ECO:0007669"/>
    <property type="project" value="TreeGrafter"/>
</dbReference>
<evidence type="ECO:0000256" key="1">
    <source>
        <dbReference type="ARBA" id="ARBA00023015"/>
    </source>
</evidence>
<dbReference type="InterPro" id="IPR009057">
    <property type="entry name" value="Homeodomain-like_sf"/>
</dbReference>
<proteinExistence type="predicted"/>
<dbReference type="PRINTS" id="PR00032">
    <property type="entry name" value="HTHARAC"/>
</dbReference>
<name>A0A4Q7Z9K4_9GAMM</name>
<dbReference type="Pfam" id="PF12625">
    <property type="entry name" value="Arabinose_bd"/>
    <property type="match status" value="1"/>
</dbReference>
<dbReference type="PROSITE" id="PS00041">
    <property type="entry name" value="HTH_ARAC_FAMILY_1"/>
    <property type="match status" value="1"/>
</dbReference>
<dbReference type="Gene3D" id="1.10.10.60">
    <property type="entry name" value="Homeodomain-like"/>
    <property type="match status" value="1"/>
</dbReference>
<dbReference type="InterPro" id="IPR018060">
    <property type="entry name" value="HTH_AraC"/>
</dbReference>
<reference evidence="5 6" key="1">
    <citation type="submission" date="2019-02" db="EMBL/GenBank/DDBJ databases">
        <title>Genomic Encyclopedia of Type Strains, Phase IV (KMG-IV): sequencing the most valuable type-strain genomes for metagenomic binning, comparative biology and taxonomic classification.</title>
        <authorList>
            <person name="Goeker M."/>
        </authorList>
    </citation>
    <scope>NUCLEOTIDE SEQUENCE [LARGE SCALE GENOMIC DNA]</scope>
    <source>
        <strain evidence="5 6">DSM 105135</strain>
    </source>
</reference>
<dbReference type="GO" id="GO:0003700">
    <property type="term" value="F:DNA-binding transcription factor activity"/>
    <property type="evidence" value="ECO:0007669"/>
    <property type="project" value="InterPro"/>
</dbReference>
<evidence type="ECO:0000259" key="4">
    <source>
        <dbReference type="PROSITE" id="PS01124"/>
    </source>
</evidence>
<feature type="domain" description="HTH araC/xylS-type" evidence="4">
    <location>
        <begin position="224"/>
        <end position="326"/>
    </location>
</feature>
<dbReference type="InterPro" id="IPR018062">
    <property type="entry name" value="HTH_AraC-typ_CS"/>
</dbReference>
<sequence>MQGHISGTYVRLLFEWLDEQGMEAEKVLQRPCPELDERVRIPFDDWRAMLERVYRLTNDPVFGLKVGKRITARHLGVLGYVTYSCNTLGEALLRLQRFEDLVHAVNDLHVSFEGELVLLQWGAELGATGQLADQTAQAVLVSYLRQVVGADFNPVYMSFINEKPADIRPYEEFFGCPVHFEAAYTTMAFPAIWLTKPLNKPDPVLRDILDRQAENLLQQLPANDEFITALRQSIHAAIHAATPNLDVVAMRMCCSPRTLQRRLDERGLKFQILLDDARLQLAKRYLSKVSTPLSEVALLLGYAEQSAFNHAFKRWTGVTPKVWREKNAALGATPW</sequence>
<organism evidence="5 6">
    <name type="scientific">Fluviicoccus keumensis</name>
    <dbReference type="NCBI Taxonomy" id="1435465"/>
    <lineage>
        <taxon>Bacteria</taxon>
        <taxon>Pseudomonadati</taxon>
        <taxon>Pseudomonadota</taxon>
        <taxon>Gammaproteobacteria</taxon>
        <taxon>Moraxellales</taxon>
        <taxon>Moraxellaceae</taxon>
        <taxon>Fluviicoccus</taxon>
    </lineage>
</organism>
<dbReference type="PANTHER" id="PTHR47894">
    <property type="entry name" value="HTH-TYPE TRANSCRIPTIONAL REGULATOR GADX"/>
    <property type="match status" value="1"/>
</dbReference>
<dbReference type="InterPro" id="IPR032687">
    <property type="entry name" value="AraC-type_N"/>
</dbReference>
<dbReference type="GO" id="GO:0000976">
    <property type="term" value="F:transcription cis-regulatory region binding"/>
    <property type="evidence" value="ECO:0007669"/>
    <property type="project" value="TreeGrafter"/>
</dbReference>
<dbReference type="Pfam" id="PF12833">
    <property type="entry name" value="HTH_18"/>
    <property type="match status" value="1"/>
</dbReference>
<evidence type="ECO:0000256" key="3">
    <source>
        <dbReference type="ARBA" id="ARBA00023163"/>
    </source>
</evidence>
<dbReference type="RefSeq" id="WP_165391347.1">
    <property type="nucleotide sequence ID" value="NZ_SHKX01000011.1"/>
</dbReference>
<accession>A0A4Q7Z9K4</accession>
<keyword evidence="2" id="KW-0238">DNA-binding</keyword>
<protein>
    <submittedName>
        <fullName evidence="5">AraC family transcriptional regulator</fullName>
    </submittedName>
</protein>
<dbReference type="SMART" id="SM00342">
    <property type="entry name" value="HTH_ARAC"/>
    <property type="match status" value="1"/>
</dbReference>
<dbReference type="EMBL" id="SHKX01000011">
    <property type="protein sequence ID" value="RZU46741.1"/>
    <property type="molecule type" value="Genomic_DNA"/>
</dbReference>
<dbReference type="PANTHER" id="PTHR47894:SF1">
    <property type="entry name" value="HTH-TYPE TRANSCRIPTIONAL REGULATOR VQSM"/>
    <property type="match status" value="1"/>
</dbReference>
<dbReference type="AlphaFoldDB" id="A0A4Q7Z9K4"/>
<dbReference type="PROSITE" id="PS01124">
    <property type="entry name" value="HTH_ARAC_FAMILY_2"/>
    <property type="match status" value="1"/>
</dbReference>
<evidence type="ECO:0000313" key="6">
    <source>
        <dbReference type="Proteomes" id="UP000292423"/>
    </source>
</evidence>
<comment type="caution">
    <text evidence="5">The sequence shown here is derived from an EMBL/GenBank/DDBJ whole genome shotgun (WGS) entry which is preliminary data.</text>
</comment>
<dbReference type="Proteomes" id="UP000292423">
    <property type="component" value="Unassembled WGS sequence"/>
</dbReference>
<keyword evidence="3" id="KW-0804">Transcription</keyword>
<keyword evidence="6" id="KW-1185">Reference proteome</keyword>
<evidence type="ECO:0000313" key="5">
    <source>
        <dbReference type="EMBL" id="RZU46741.1"/>
    </source>
</evidence>
<gene>
    <name evidence="5" type="ORF">EV700_1122</name>
</gene>
<keyword evidence="1" id="KW-0805">Transcription regulation</keyword>
<dbReference type="SUPFAM" id="SSF46689">
    <property type="entry name" value="Homeodomain-like"/>
    <property type="match status" value="1"/>
</dbReference>